<keyword evidence="1" id="KW-1133">Transmembrane helix</keyword>
<feature type="transmembrane region" description="Helical" evidence="1">
    <location>
        <begin position="148"/>
        <end position="167"/>
    </location>
</feature>
<dbReference type="Proteomes" id="UP000230233">
    <property type="component" value="Chromosome V"/>
</dbReference>
<feature type="transmembrane region" description="Helical" evidence="1">
    <location>
        <begin position="382"/>
        <end position="408"/>
    </location>
</feature>
<feature type="transmembrane region" description="Helical" evidence="1">
    <location>
        <begin position="61"/>
        <end position="87"/>
    </location>
</feature>
<keyword evidence="1" id="KW-0472">Membrane</keyword>
<dbReference type="PANTHER" id="PTHR22941">
    <property type="entry name" value="SERPENTINE RECEPTOR"/>
    <property type="match status" value="1"/>
</dbReference>
<evidence type="ECO:0000313" key="3">
    <source>
        <dbReference type="Proteomes" id="UP000230233"/>
    </source>
</evidence>
<keyword evidence="3" id="KW-1185">Reference proteome</keyword>
<accession>A0A2G5TCM9</accession>
<feature type="transmembrane region" description="Helical" evidence="1">
    <location>
        <begin position="326"/>
        <end position="345"/>
    </location>
</feature>
<feature type="transmembrane region" description="Helical" evidence="1">
    <location>
        <begin position="239"/>
        <end position="265"/>
    </location>
</feature>
<feature type="transmembrane region" description="Helical" evidence="1">
    <location>
        <begin position="429"/>
        <end position="449"/>
    </location>
</feature>
<reference evidence="3" key="1">
    <citation type="submission" date="2017-10" db="EMBL/GenBank/DDBJ databases">
        <title>Rapid genome shrinkage in a self-fertile nematode reveals novel sperm competition proteins.</title>
        <authorList>
            <person name="Yin D."/>
            <person name="Schwarz E.M."/>
            <person name="Thomas C.G."/>
            <person name="Felde R.L."/>
            <person name="Korf I.F."/>
            <person name="Cutter A.D."/>
            <person name="Schartner C.M."/>
            <person name="Ralston E.J."/>
            <person name="Meyer B.J."/>
            <person name="Haag E.S."/>
        </authorList>
    </citation>
    <scope>NUCLEOTIDE SEQUENCE [LARGE SCALE GENOMIC DNA]</scope>
    <source>
        <strain evidence="3">JU1422</strain>
    </source>
</reference>
<keyword evidence="1" id="KW-0812">Transmembrane</keyword>
<dbReference type="AlphaFoldDB" id="A0A2G5TCM9"/>
<feature type="transmembrane region" description="Helical" evidence="1">
    <location>
        <begin position="107"/>
        <end position="127"/>
    </location>
</feature>
<feature type="transmembrane region" description="Helical" evidence="1">
    <location>
        <begin position="205"/>
        <end position="227"/>
    </location>
</feature>
<dbReference type="EMBL" id="PDUG01000005">
    <property type="protein sequence ID" value="PIC25124.1"/>
    <property type="molecule type" value="Genomic_DNA"/>
</dbReference>
<dbReference type="PANTHER" id="PTHR22941:SF155">
    <property type="entry name" value="SERPENTINE RECEPTOR, CLASS H"/>
    <property type="match status" value="1"/>
</dbReference>
<feature type="transmembrane region" description="Helical" evidence="1">
    <location>
        <begin position="285"/>
        <end position="305"/>
    </location>
</feature>
<feature type="transmembrane region" description="Helical" evidence="1">
    <location>
        <begin position="27"/>
        <end position="49"/>
    </location>
</feature>
<gene>
    <name evidence="2" type="primary">Cnig_chr_V.g18177</name>
    <name evidence="2" type="ORF">B9Z55_018177</name>
</gene>
<feature type="transmembrane region" description="Helical" evidence="1">
    <location>
        <begin position="469"/>
        <end position="487"/>
    </location>
</feature>
<protein>
    <submittedName>
        <fullName evidence="2">Uncharacterized protein</fullName>
    </submittedName>
</protein>
<proteinExistence type="predicted"/>
<name>A0A2G5TCM9_9PELO</name>
<organism evidence="2 3">
    <name type="scientific">Caenorhabditis nigoni</name>
    <dbReference type="NCBI Taxonomy" id="1611254"/>
    <lineage>
        <taxon>Eukaryota</taxon>
        <taxon>Metazoa</taxon>
        <taxon>Ecdysozoa</taxon>
        <taxon>Nematoda</taxon>
        <taxon>Chromadorea</taxon>
        <taxon>Rhabditida</taxon>
        <taxon>Rhabditina</taxon>
        <taxon>Rhabditomorpha</taxon>
        <taxon>Rhabditoidea</taxon>
        <taxon>Rhabditidae</taxon>
        <taxon>Peloderinae</taxon>
        <taxon>Caenorhabditis</taxon>
    </lineage>
</organism>
<evidence type="ECO:0000256" key="1">
    <source>
        <dbReference type="SAM" id="Phobius"/>
    </source>
</evidence>
<sequence>MYIYWPDYVNSSCRQNHTYFDSSDFMIAAYHFTALFTIPLSIFTFYTIIRVTPEKMKNMKIPLLIAHAWGTNLDLMLTVNMTPLMYYPTASGTPRGLFGALGAPAKWSAYFAQVSIFMAGANFVMLLENRHSQISWIKFKITRLKTRISYFGVNYFSAFFLMLAFYLEGADQMELRKRMYIYWPDYVNSSCRQNHTYFDSSDFMIAAYHFTALFTIPMSIFTFHTIYRVTPEKMKNMKIPLLIAHVWGTNLDLLLSVNFTPVMYYPTASGTPRGLFGALGVPAKWSAYFGQVSVIMFAVNFVMLLENRHSQISWIKFKITRHKTRLVYFAINYFLAFFLMLAFYFEDADQMELRKFVLKRIPCPTIDFYDKNTYVLLKGGELLPFLAITGGLVIMFGQTLFFSMHTVYHLNYVKNANVSESTKALQKRFLRYVALQFSIPWSIVAGPVYYSLYADQNNYYNQAFNNFSMLFMALHGLLSNSCTLFIIKPYREFVKNLITGNSGPNSREMGATTNPAPVSVVWGSTSD</sequence>
<evidence type="ECO:0000313" key="2">
    <source>
        <dbReference type="EMBL" id="PIC25124.1"/>
    </source>
</evidence>
<dbReference type="Pfam" id="PF10318">
    <property type="entry name" value="7TM_GPCR_Srh"/>
    <property type="match status" value="2"/>
</dbReference>
<dbReference type="InterPro" id="IPR019422">
    <property type="entry name" value="7TM_GPCR_serpentine_rcpt_Srh"/>
</dbReference>
<dbReference type="InterPro" id="IPR053220">
    <property type="entry name" value="Nematode_rcpt-like_serp_H"/>
</dbReference>
<comment type="caution">
    <text evidence="2">The sequence shown here is derived from an EMBL/GenBank/DDBJ whole genome shotgun (WGS) entry which is preliminary data.</text>
</comment>